<protein>
    <submittedName>
        <fullName evidence="2">Uncharacterized protein</fullName>
    </submittedName>
</protein>
<keyword evidence="1" id="KW-0472">Membrane</keyword>
<dbReference type="EMBL" id="JAEACU010000308">
    <property type="protein sequence ID" value="KAH7510848.1"/>
    <property type="molecule type" value="Genomic_DNA"/>
</dbReference>
<gene>
    <name evidence="2" type="ORF">FEM48_ZijujUnG0079400</name>
</gene>
<keyword evidence="1" id="KW-0812">Transmembrane</keyword>
<comment type="caution">
    <text evidence="2">The sequence shown here is derived from an EMBL/GenBank/DDBJ whole genome shotgun (WGS) entry which is preliminary data.</text>
</comment>
<evidence type="ECO:0000256" key="1">
    <source>
        <dbReference type="SAM" id="Phobius"/>
    </source>
</evidence>
<dbReference type="AlphaFoldDB" id="A0A978U8Q3"/>
<organism evidence="2 3">
    <name type="scientific">Ziziphus jujuba var. spinosa</name>
    <dbReference type="NCBI Taxonomy" id="714518"/>
    <lineage>
        <taxon>Eukaryota</taxon>
        <taxon>Viridiplantae</taxon>
        <taxon>Streptophyta</taxon>
        <taxon>Embryophyta</taxon>
        <taxon>Tracheophyta</taxon>
        <taxon>Spermatophyta</taxon>
        <taxon>Magnoliopsida</taxon>
        <taxon>eudicotyledons</taxon>
        <taxon>Gunneridae</taxon>
        <taxon>Pentapetalae</taxon>
        <taxon>rosids</taxon>
        <taxon>fabids</taxon>
        <taxon>Rosales</taxon>
        <taxon>Rhamnaceae</taxon>
        <taxon>Paliureae</taxon>
        <taxon>Ziziphus</taxon>
    </lineage>
</organism>
<sequence>MTVMQSMHLWRNCSRLLGKAIQFLQTALGILKGASTITKIKATTISSQAGGDQRQKRSREGFAVASFDTSTTLWRSKKQDPSFMVSIFTVFIIKCICTLIGKD</sequence>
<name>A0A978U8Q3_ZIZJJ</name>
<feature type="transmembrane region" description="Helical" evidence="1">
    <location>
        <begin position="83"/>
        <end position="101"/>
    </location>
</feature>
<evidence type="ECO:0000313" key="3">
    <source>
        <dbReference type="Proteomes" id="UP000813462"/>
    </source>
</evidence>
<dbReference type="Proteomes" id="UP000813462">
    <property type="component" value="Unassembled WGS sequence"/>
</dbReference>
<reference evidence="2" key="1">
    <citation type="journal article" date="2021" name="Front. Plant Sci.">
        <title>Chromosome-Scale Genome Assembly for Chinese Sour Jujube and Insights Into Its Genome Evolution and Domestication Signature.</title>
        <authorList>
            <person name="Shen L.-Y."/>
            <person name="Luo H."/>
            <person name="Wang X.-L."/>
            <person name="Wang X.-M."/>
            <person name="Qiu X.-J."/>
            <person name="Liu H."/>
            <person name="Zhou S.-S."/>
            <person name="Jia K.-H."/>
            <person name="Nie S."/>
            <person name="Bao Y.-T."/>
            <person name="Zhang R.-G."/>
            <person name="Yun Q.-Z."/>
            <person name="Chai Y.-H."/>
            <person name="Lu J.-Y."/>
            <person name="Li Y."/>
            <person name="Zhao S.-W."/>
            <person name="Mao J.-F."/>
            <person name="Jia S.-G."/>
            <person name="Mao Y.-M."/>
        </authorList>
    </citation>
    <scope>NUCLEOTIDE SEQUENCE</scope>
    <source>
        <strain evidence="2">AT0</strain>
        <tissue evidence="2">Leaf</tissue>
    </source>
</reference>
<proteinExistence type="predicted"/>
<accession>A0A978U8Q3</accession>
<keyword evidence="1" id="KW-1133">Transmembrane helix</keyword>
<evidence type="ECO:0000313" key="2">
    <source>
        <dbReference type="EMBL" id="KAH7510848.1"/>
    </source>
</evidence>